<name>A0ABP6M4P6_9ACTN</name>
<reference evidence="2" key="1">
    <citation type="journal article" date="2019" name="Int. J. Syst. Evol. Microbiol.">
        <title>The Global Catalogue of Microorganisms (GCM) 10K type strain sequencing project: providing services to taxonomists for standard genome sequencing and annotation.</title>
        <authorList>
            <consortium name="The Broad Institute Genomics Platform"/>
            <consortium name="The Broad Institute Genome Sequencing Center for Infectious Disease"/>
            <person name="Wu L."/>
            <person name="Ma J."/>
        </authorList>
    </citation>
    <scope>NUCLEOTIDE SEQUENCE [LARGE SCALE GENOMIC DNA]</scope>
    <source>
        <strain evidence="2">JCM 9091</strain>
    </source>
</reference>
<proteinExistence type="predicted"/>
<comment type="caution">
    <text evidence="1">The sequence shown here is derived from an EMBL/GenBank/DDBJ whole genome shotgun (WGS) entry which is preliminary data.</text>
</comment>
<accession>A0ABP6M4P6</accession>
<organism evidence="1 2">
    <name type="scientific">Streptomyces glomeratus</name>
    <dbReference type="NCBI Taxonomy" id="284452"/>
    <lineage>
        <taxon>Bacteria</taxon>
        <taxon>Bacillati</taxon>
        <taxon>Actinomycetota</taxon>
        <taxon>Actinomycetes</taxon>
        <taxon>Kitasatosporales</taxon>
        <taxon>Streptomycetaceae</taxon>
        <taxon>Streptomyces</taxon>
    </lineage>
</organism>
<dbReference type="RefSeq" id="WP_234518379.1">
    <property type="nucleotide sequence ID" value="NZ_BAAAUF010000076.1"/>
</dbReference>
<dbReference type="Proteomes" id="UP001501532">
    <property type="component" value="Unassembled WGS sequence"/>
</dbReference>
<evidence type="ECO:0000313" key="1">
    <source>
        <dbReference type="EMBL" id="GAA3073681.1"/>
    </source>
</evidence>
<evidence type="ECO:0000313" key="2">
    <source>
        <dbReference type="Proteomes" id="UP001501532"/>
    </source>
</evidence>
<dbReference type="Gene3D" id="3.10.450.50">
    <property type="match status" value="1"/>
</dbReference>
<dbReference type="EMBL" id="BAAAUF010000076">
    <property type="protein sequence ID" value="GAA3073681.1"/>
    <property type="molecule type" value="Genomic_DNA"/>
</dbReference>
<sequence length="58" mass="6335">MSECVITYDGAPSYSVSVMEFADQQVVHETQYFAAPLGTPAWRAALAEPMPGRTIEDV</sequence>
<keyword evidence="2" id="KW-1185">Reference proteome</keyword>
<protein>
    <submittedName>
        <fullName evidence="1">Uncharacterized protein</fullName>
    </submittedName>
</protein>
<gene>
    <name evidence="1" type="ORF">GCM10010448_65440</name>
</gene>